<dbReference type="EMBL" id="JADEYC010000009">
    <property type="protein sequence ID" value="MBE9373886.1"/>
    <property type="molecule type" value="Genomic_DNA"/>
</dbReference>
<keyword evidence="4" id="KW-1185">Reference proteome</keyword>
<feature type="region of interest" description="Disordered" evidence="1">
    <location>
        <begin position="261"/>
        <end position="444"/>
    </location>
</feature>
<dbReference type="PANTHER" id="PTHR30163:SF8">
    <property type="entry name" value="LYTIC MUREIN TRANSGLYCOSYLASE"/>
    <property type="match status" value="1"/>
</dbReference>
<feature type="domain" description="Transglycosylase SLT" evidence="2">
    <location>
        <begin position="180"/>
        <end position="224"/>
    </location>
</feature>
<dbReference type="Gene3D" id="1.10.530.10">
    <property type="match status" value="1"/>
</dbReference>
<feature type="compositionally biased region" description="Low complexity" evidence="1">
    <location>
        <begin position="368"/>
        <end position="377"/>
    </location>
</feature>
<dbReference type="GO" id="GO:0009253">
    <property type="term" value="P:peptidoglycan catabolic process"/>
    <property type="evidence" value="ECO:0007669"/>
    <property type="project" value="TreeGrafter"/>
</dbReference>
<reference evidence="3" key="1">
    <citation type="submission" date="2020-10" db="EMBL/GenBank/DDBJ databases">
        <title>Diversity and distribution of actinomycetes associated with coral in the coast of Hainan.</title>
        <authorList>
            <person name="Li F."/>
        </authorList>
    </citation>
    <scope>NUCLEOTIDE SEQUENCE</scope>
    <source>
        <strain evidence="3">HNM0983</strain>
    </source>
</reference>
<dbReference type="InterPro" id="IPR043426">
    <property type="entry name" value="MltB-like"/>
</dbReference>
<dbReference type="InterPro" id="IPR023346">
    <property type="entry name" value="Lysozyme-like_dom_sf"/>
</dbReference>
<proteinExistence type="predicted"/>
<feature type="region of interest" description="Disordered" evidence="1">
    <location>
        <begin position="470"/>
        <end position="493"/>
    </location>
</feature>
<dbReference type="Proteomes" id="UP000598360">
    <property type="component" value="Unassembled WGS sequence"/>
</dbReference>
<evidence type="ECO:0000259" key="2">
    <source>
        <dbReference type="Pfam" id="PF13406"/>
    </source>
</evidence>
<dbReference type="PANTHER" id="PTHR30163">
    <property type="entry name" value="MEMBRANE-BOUND LYTIC MUREIN TRANSGLYCOSYLASE B"/>
    <property type="match status" value="1"/>
</dbReference>
<feature type="compositionally biased region" description="Basic and acidic residues" evidence="1">
    <location>
        <begin position="67"/>
        <end position="80"/>
    </location>
</feature>
<feature type="compositionally biased region" description="Acidic residues" evidence="1">
    <location>
        <begin position="325"/>
        <end position="356"/>
    </location>
</feature>
<evidence type="ECO:0000313" key="3">
    <source>
        <dbReference type="EMBL" id="MBE9373886.1"/>
    </source>
</evidence>
<comment type="caution">
    <text evidence="3">The sequence shown here is derived from an EMBL/GenBank/DDBJ whole genome shotgun (WGS) entry which is preliminary data.</text>
</comment>
<dbReference type="InterPro" id="IPR031304">
    <property type="entry name" value="SLT_2"/>
</dbReference>
<dbReference type="Pfam" id="PF13406">
    <property type="entry name" value="SLT_2"/>
    <property type="match status" value="1"/>
</dbReference>
<accession>A0A929B9H1</accession>
<gene>
    <name evidence="3" type="ORF">IQ251_05425</name>
</gene>
<sequence length="493" mass="50871">MRSAPADRGSTRSRRRPIAALAPALLLPAALVVGAAPLLQSPEDPEPPRELGATGELPRQPAPGPELLDRAQRPDVREQAPPDEEVPAPDHLGIPEPVLAGYRGAAESLQRTRPQCGVHWSLLASIGRIESAHARDGAVDADGTAVRAILGPRLSGGSGVAAIPDTDGGRYDGDPVWDRAVGPMQFIPSTWQKHGTDGNGDGVADPHNVHDAAAAAGEYLCSGGGDLGDRAQAAEAVFGYNRSEEYVRTVLTWADAYARGVLPTPVDPPPPARGDVLAGQRLPADDSPLIIPDLPPVDEHPAAAPPPQDAAPAPEPPEIRPLETEPAETEPLETEPPETEPAETEPLETEPPETEPAEIRPPSPDVSPPDVGSPSAPQVDPPAAPQLPSEAGPQGESSVPGAPGDTATPGTQPSTSDSARPSAPAPSSTGIGPVPMTGDPGALQPCEVAALRTGEVTRVAEPDIVGELRPGEVVHTGEPGTQQPCRVPESYRP</sequence>
<dbReference type="SUPFAM" id="SSF53955">
    <property type="entry name" value="Lysozyme-like"/>
    <property type="match status" value="1"/>
</dbReference>
<dbReference type="CDD" id="cd13399">
    <property type="entry name" value="Slt35-like"/>
    <property type="match status" value="1"/>
</dbReference>
<dbReference type="GO" id="GO:0008933">
    <property type="term" value="F:peptidoglycan lytic transglycosylase activity"/>
    <property type="evidence" value="ECO:0007669"/>
    <property type="project" value="TreeGrafter"/>
</dbReference>
<feature type="region of interest" description="Disordered" evidence="1">
    <location>
        <begin position="38"/>
        <end position="95"/>
    </location>
</feature>
<name>A0A929B9H1_9PSEU</name>
<protein>
    <submittedName>
        <fullName evidence="3">Lytic murein transglycosylase</fullName>
    </submittedName>
</protein>
<evidence type="ECO:0000313" key="4">
    <source>
        <dbReference type="Proteomes" id="UP000598360"/>
    </source>
</evidence>
<dbReference type="AlphaFoldDB" id="A0A929B9H1"/>
<feature type="compositionally biased region" description="Low complexity" evidence="1">
    <location>
        <begin position="413"/>
        <end position="428"/>
    </location>
</feature>
<feature type="compositionally biased region" description="Pro residues" evidence="1">
    <location>
        <begin position="303"/>
        <end position="316"/>
    </location>
</feature>
<evidence type="ECO:0000256" key="1">
    <source>
        <dbReference type="SAM" id="MobiDB-lite"/>
    </source>
</evidence>
<organism evidence="3 4">
    <name type="scientific">Saccharopolyspora montiporae</name>
    <dbReference type="NCBI Taxonomy" id="2781240"/>
    <lineage>
        <taxon>Bacteria</taxon>
        <taxon>Bacillati</taxon>
        <taxon>Actinomycetota</taxon>
        <taxon>Actinomycetes</taxon>
        <taxon>Pseudonocardiales</taxon>
        <taxon>Pseudonocardiaceae</taxon>
        <taxon>Saccharopolyspora</taxon>
    </lineage>
</organism>